<name>A0A8B8CKL0_CRAVI</name>
<proteinExistence type="predicted"/>
<feature type="binding site" evidence="4">
    <location>
        <position position="230"/>
    </location>
    <ligand>
        <name>3'-phosphoadenylyl sulfate</name>
        <dbReference type="ChEBI" id="CHEBI:58339"/>
    </ligand>
</feature>
<dbReference type="GO" id="GO:0008467">
    <property type="term" value="F:[heparan sulfate]-glucosamine 3-sulfotransferase activity"/>
    <property type="evidence" value="ECO:0007669"/>
    <property type="project" value="TreeGrafter"/>
</dbReference>
<dbReference type="Proteomes" id="UP000694844">
    <property type="component" value="Chromosome 2"/>
</dbReference>
<dbReference type="InterPro" id="IPR037359">
    <property type="entry name" value="NST/OST"/>
</dbReference>
<dbReference type="Gene3D" id="3.40.50.300">
    <property type="entry name" value="P-loop containing nucleotide triphosphate hydrolases"/>
    <property type="match status" value="1"/>
</dbReference>
<keyword evidence="2" id="KW-0325">Glycoprotein</keyword>
<keyword evidence="1" id="KW-0808">Transferase</keyword>
<reference evidence="9" key="1">
    <citation type="submission" date="2025-08" db="UniProtKB">
        <authorList>
            <consortium name="RefSeq"/>
        </authorList>
    </citation>
    <scope>IDENTIFICATION</scope>
    <source>
        <tissue evidence="9">Whole sample</tissue>
    </source>
</reference>
<keyword evidence="6" id="KW-0812">Transmembrane</keyword>
<evidence type="ECO:0000256" key="5">
    <source>
        <dbReference type="PIRSR" id="PIRSR637359-3"/>
    </source>
</evidence>
<gene>
    <name evidence="9" type="primary">LOC111120032</name>
</gene>
<dbReference type="RefSeq" id="XP_022316377.1">
    <property type="nucleotide sequence ID" value="XM_022460669.1"/>
</dbReference>
<feature type="domain" description="Sulfotransferase" evidence="7">
    <location>
        <begin position="140"/>
        <end position="375"/>
    </location>
</feature>
<evidence type="ECO:0000256" key="1">
    <source>
        <dbReference type="ARBA" id="ARBA00022679"/>
    </source>
</evidence>
<evidence type="ECO:0000256" key="4">
    <source>
        <dbReference type="PIRSR" id="PIRSR637359-2"/>
    </source>
</evidence>
<dbReference type="OrthoDB" id="411451at2759"/>
<keyword evidence="8" id="KW-1185">Reference proteome</keyword>
<feature type="active site" description="For sulfotransferase activity" evidence="3">
    <location>
        <position position="149"/>
    </location>
</feature>
<evidence type="ECO:0000256" key="6">
    <source>
        <dbReference type="SAM" id="Phobius"/>
    </source>
</evidence>
<feature type="transmembrane region" description="Helical" evidence="6">
    <location>
        <begin position="20"/>
        <end position="38"/>
    </location>
</feature>
<dbReference type="InterPro" id="IPR000863">
    <property type="entry name" value="Sulfotransferase_dom"/>
</dbReference>
<evidence type="ECO:0000313" key="8">
    <source>
        <dbReference type="Proteomes" id="UP000694844"/>
    </source>
</evidence>
<feature type="binding site" evidence="4">
    <location>
        <position position="238"/>
    </location>
    <ligand>
        <name>3'-phosphoadenylyl sulfate</name>
        <dbReference type="ChEBI" id="CHEBI:58339"/>
    </ligand>
</feature>
<dbReference type="PANTHER" id="PTHR10605:SF72">
    <property type="entry name" value="HEPARAN SULFATE 3-O SULFOTRANSFERASE-B, ISOFORM A"/>
    <property type="match status" value="1"/>
</dbReference>
<protein>
    <submittedName>
        <fullName evidence="9">Heparan sulfate glucosamine 3-O-sulfotransferase 6-like</fullName>
    </submittedName>
</protein>
<organism evidence="8 9">
    <name type="scientific">Crassostrea virginica</name>
    <name type="common">Eastern oyster</name>
    <dbReference type="NCBI Taxonomy" id="6565"/>
    <lineage>
        <taxon>Eukaryota</taxon>
        <taxon>Metazoa</taxon>
        <taxon>Spiralia</taxon>
        <taxon>Lophotrochozoa</taxon>
        <taxon>Mollusca</taxon>
        <taxon>Bivalvia</taxon>
        <taxon>Autobranchia</taxon>
        <taxon>Pteriomorphia</taxon>
        <taxon>Ostreida</taxon>
        <taxon>Ostreoidea</taxon>
        <taxon>Ostreidae</taxon>
        <taxon>Crassostrea</taxon>
    </lineage>
</organism>
<keyword evidence="6" id="KW-1133">Transmembrane helix</keyword>
<accession>A0A8B8CKL0</accession>
<feature type="binding site" evidence="4">
    <location>
        <begin position="355"/>
        <end position="359"/>
    </location>
    <ligand>
        <name>3'-phosphoadenylyl sulfate</name>
        <dbReference type="ChEBI" id="CHEBI:58339"/>
    </ligand>
</feature>
<feature type="disulfide bond" evidence="5">
    <location>
        <begin position="338"/>
        <end position="350"/>
    </location>
</feature>
<evidence type="ECO:0000256" key="3">
    <source>
        <dbReference type="PIRSR" id="PIRSR637359-1"/>
    </source>
</evidence>
<evidence type="ECO:0000256" key="2">
    <source>
        <dbReference type="ARBA" id="ARBA00023180"/>
    </source>
</evidence>
<dbReference type="Pfam" id="PF00685">
    <property type="entry name" value="Sulfotransfer_1"/>
    <property type="match status" value="1"/>
</dbReference>
<sequence length="392" mass="45936">MDMRGFILFRPARNCRKNVLCHILLIGTFLLTLSFLSFNDRILFVSGWSSSKHSADNHHSKFPDFGHHNRNLQNILSYDNGQLHRQRPDQRTRKSPNKAYRFVTNWNITLTSESSQVEVPRERDKESSVAEESIRRRRLPRAIIIGVKKGGTRALLEFLRVHPDVKATGPEPHFFDKHYHKGLDWYRNLMPETLPHQMTIEKTPSYFITKEVPSRIFKMSNSTKLVLVVRDPVTRAVSDYTQMLSKHGKSKSFQSSAFVRNDTSRINTSWIVLRIGLYVKHLEKWLSVFPLKQIHFVHGENLVTNPGEEMRKVQNFLGLRTFITEDHFLMNKTRGFPCIKKTLSSKRGHCLDESKGRKHPNLPETVLASLRRFYHPFNARFYRLTNINFHWT</sequence>
<keyword evidence="5" id="KW-1015">Disulfide bond</keyword>
<keyword evidence="6" id="KW-0472">Membrane</keyword>
<evidence type="ECO:0000313" key="9">
    <source>
        <dbReference type="RefSeq" id="XP_022316377.1"/>
    </source>
</evidence>
<dbReference type="SUPFAM" id="SSF52540">
    <property type="entry name" value="P-loop containing nucleoside triphosphate hydrolases"/>
    <property type="match status" value="1"/>
</dbReference>
<evidence type="ECO:0000259" key="7">
    <source>
        <dbReference type="Pfam" id="PF00685"/>
    </source>
</evidence>
<feature type="binding site" evidence="4">
    <location>
        <begin position="149"/>
        <end position="153"/>
    </location>
    <ligand>
        <name>3'-phosphoadenylyl sulfate</name>
        <dbReference type="ChEBI" id="CHEBI:58339"/>
    </ligand>
</feature>
<dbReference type="KEGG" id="cvn:111120032"/>
<dbReference type="PANTHER" id="PTHR10605">
    <property type="entry name" value="HEPARAN SULFATE SULFOTRANSFERASE"/>
    <property type="match status" value="1"/>
</dbReference>
<dbReference type="AlphaFoldDB" id="A0A8B8CKL0"/>
<dbReference type="FunFam" id="3.40.50.300:FF:002997">
    <property type="entry name" value="Sulfotransferase"/>
    <property type="match status" value="1"/>
</dbReference>
<dbReference type="GeneID" id="111120032"/>
<dbReference type="InterPro" id="IPR027417">
    <property type="entry name" value="P-loop_NTPase"/>
</dbReference>